<feature type="compositionally biased region" description="Pro residues" evidence="3">
    <location>
        <begin position="610"/>
        <end position="621"/>
    </location>
</feature>
<dbReference type="AlphaFoldDB" id="A0A5C2SDQ9"/>
<dbReference type="PANTHER" id="PTHR46502:SF2">
    <property type="entry name" value="16 KDA PHLOEM PROTEIN 2"/>
    <property type="match status" value="1"/>
</dbReference>
<protein>
    <recommendedName>
        <fullName evidence="4">C2 domain-containing protein</fullName>
    </recommendedName>
</protein>
<organism evidence="5 6">
    <name type="scientific">Lentinus tigrinus ALCF2SS1-6</name>
    <dbReference type="NCBI Taxonomy" id="1328759"/>
    <lineage>
        <taxon>Eukaryota</taxon>
        <taxon>Fungi</taxon>
        <taxon>Dikarya</taxon>
        <taxon>Basidiomycota</taxon>
        <taxon>Agaricomycotina</taxon>
        <taxon>Agaricomycetes</taxon>
        <taxon>Polyporales</taxon>
        <taxon>Polyporaceae</taxon>
        <taxon>Lentinus</taxon>
    </lineage>
</organism>
<feature type="compositionally biased region" description="Pro residues" evidence="3">
    <location>
        <begin position="438"/>
        <end position="467"/>
    </location>
</feature>
<gene>
    <name evidence="5" type="ORF">L227DRAFT_573815</name>
</gene>
<dbReference type="InterPro" id="IPR035892">
    <property type="entry name" value="C2_domain_sf"/>
</dbReference>
<evidence type="ECO:0000313" key="6">
    <source>
        <dbReference type="Proteomes" id="UP000313359"/>
    </source>
</evidence>
<proteinExistence type="predicted"/>
<feature type="compositionally biased region" description="Pro residues" evidence="3">
    <location>
        <begin position="369"/>
        <end position="386"/>
    </location>
</feature>
<dbReference type="PROSITE" id="PS50004">
    <property type="entry name" value="C2"/>
    <property type="match status" value="1"/>
</dbReference>
<dbReference type="STRING" id="1328759.A0A5C2SDQ9"/>
<feature type="compositionally biased region" description="Low complexity" evidence="3">
    <location>
        <begin position="495"/>
        <end position="507"/>
    </location>
</feature>
<evidence type="ECO:0000259" key="4">
    <source>
        <dbReference type="PROSITE" id="PS50004"/>
    </source>
</evidence>
<feature type="region of interest" description="Disordered" evidence="3">
    <location>
        <begin position="251"/>
        <end position="746"/>
    </location>
</feature>
<feature type="region of interest" description="Disordered" evidence="3">
    <location>
        <begin position="159"/>
        <end position="216"/>
    </location>
</feature>
<dbReference type="EMBL" id="ML122260">
    <property type="protein sequence ID" value="RPD61943.1"/>
    <property type="molecule type" value="Genomic_DNA"/>
</dbReference>
<name>A0A5C2SDQ9_9APHY</name>
<feature type="compositionally biased region" description="Polar residues" evidence="3">
    <location>
        <begin position="255"/>
        <end position="265"/>
    </location>
</feature>
<keyword evidence="1" id="KW-0479">Metal-binding</keyword>
<dbReference type="OrthoDB" id="270970at2759"/>
<accession>A0A5C2SDQ9</accession>
<feature type="compositionally biased region" description="Low complexity" evidence="3">
    <location>
        <begin position="86"/>
        <end position="97"/>
    </location>
</feature>
<feature type="compositionally biased region" description="Pro residues" evidence="3">
    <location>
        <begin position="714"/>
        <end position="728"/>
    </location>
</feature>
<sequence length="746" mass="80103">MSNSRHIGTLIVVILKARNLPNKRHIGKQDPFCQVIFNGEKRRTKAIKRGGQHPEWDEEIRFELFEDTDELPHVPGADPPPPPPKSNGKGPPKVKGGNHLALSCYADDPREPDLIGESKVDLTEVLTKGETDEWFTIMHKEKYCGEVYLELTFWLDEPPPTKKTNPKPTNGQYGGRGTFVPIGDSTSSSLTDLSRVGSTGSRDDIRRENLPPSLRSSNSRLDIYVAPYETTRSHNSSVDGVMNDFAELRVDQGNRRQSMPTQSASYLPRPTSAMAAPPEQSLYPQHSHHQSTYSDGGGYPYDYGASQTPQPYHHDSAPLPDPYQPPYEQAATPAPSNFQGHGRPRYSLPPMSSGFMPLPQPSGFVPLSSNPPQPSGFVPQPAPTPAPGGYGGTIVPARVPSSSFSTLPPPPVAPSGFIPQGPSPSSSYPQLAQSPSHYYPPPQNQPPPTSYSQHTPPPPPSTYPSTPPTSSYSSNSLPTSSFPQQPPPPLPSSAPPAAQQPYPHSPSTPAISYHANSAPPEQPPYSNHATSSPSHDPIPPPPPLTHSPSNGHTGSRPLPTPGQPSSQYSHHSRRQSSLPVPPGPPPPGAQGFYSDAQNGTSFPTAIPYQSIPPPPPLPQQPPQSSFSNGQLAVPGPPPPLPPSSSSSSSLQHPAHAPPKRRPSLPPPPVTYQQQQSAFQALPPPPPPPSLPSHLQYEPAASSFMPAPQGQAYYPGPPPRPPQFLPPIPHQQTNVGYAPQGGEYYGQ</sequence>
<evidence type="ECO:0000313" key="5">
    <source>
        <dbReference type="EMBL" id="RPD61943.1"/>
    </source>
</evidence>
<feature type="compositionally biased region" description="Pro residues" evidence="3">
    <location>
        <begin position="484"/>
        <end position="494"/>
    </location>
</feature>
<feature type="domain" description="C2" evidence="4">
    <location>
        <begin position="1"/>
        <end position="135"/>
    </location>
</feature>
<evidence type="ECO:0000256" key="1">
    <source>
        <dbReference type="ARBA" id="ARBA00022723"/>
    </source>
</evidence>
<feature type="compositionally biased region" description="Pro residues" evidence="3">
    <location>
        <begin position="536"/>
        <end position="545"/>
    </location>
</feature>
<dbReference type="InterPro" id="IPR037791">
    <property type="entry name" value="C2_fungal_Inn1"/>
</dbReference>
<dbReference type="PANTHER" id="PTHR46502">
    <property type="entry name" value="C2 DOMAIN-CONTAINING"/>
    <property type="match status" value="1"/>
</dbReference>
<feature type="compositionally biased region" description="Pro residues" evidence="3">
    <location>
        <begin position="681"/>
        <end position="690"/>
    </location>
</feature>
<dbReference type="CDD" id="cd08681">
    <property type="entry name" value="C2_fungal_Inn1p-like"/>
    <property type="match status" value="1"/>
</dbReference>
<feature type="compositionally biased region" description="Low complexity" evidence="3">
    <location>
        <begin position="643"/>
        <end position="654"/>
    </location>
</feature>
<dbReference type="Proteomes" id="UP000313359">
    <property type="component" value="Unassembled WGS sequence"/>
</dbReference>
<feature type="compositionally biased region" description="Low complexity" evidence="3">
    <location>
        <begin position="419"/>
        <end position="437"/>
    </location>
</feature>
<keyword evidence="6" id="KW-1185">Reference proteome</keyword>
<feature type="compositionally biased region" description="Pro residues" evidence="3">
    <location>
        <begin position="579"/>
        <end position="588"/>
    </location>
</feature>
<keyword evidence="2" id="KW-0106">Calcium</keyword>
<feature type="compositionally biased region" description="Low complexity" evidence="3">
    <location>
        <begin position="468"/>
        <end position="483"/>
    </location>
</feature>
<feature type="region of interest" description="Disordered" evidence="3">
    <location>
        <begin position="70"/>
        <end position="97"/>
    </location>
</feature>
<evidence type="ECO:0000256" key="3">
    <source>
        <dbReference type="SAM" id="MobiDB-lite"/>
    </source>
</evidence>
<dbReference type="SUPFAM" id="SSF49562">
    <property type="entry name" value="C2 domain (Calcium/lipid-binding domain, CaLB)"/>
    <property type="match status" value="1"/>
</dbReference>
<dbReference type="Gene3D" id="2.60.40.150">
    <property type="entry name" value="C2 domain"/>
    <property type="match status" value="1"/>
</dbReference>
<feature type="compositionally biased region" description="Low complexity" evidence="3">
    <location>
        <begin position="184"/>
        <end position="194"/>
    </location>
</feature>
<dbReference type="Pfam" id="PF00168">
    <property type="entry name" value="C2"/>
    <property type="match status" value="2"/>
</dbReference>
<evidence type="ECO:0000256" key="2">
    <source>
        <dbReference type="ARBA" id="ARBA00022837"/>
    </source>
</evidence>
<dbReference type="InterPro" id="IPR000008">
    <property type="entry name" value="C2_dom"/>
</dbReference>
<dbReference type="GO" id="GO:0046872">
    <property type="term" value="F:metal ion binding"/>
    <property type="evidence" value="ECO:0007669"/>
    <property type="project" value="UniProtKB-KW"/>
</dbReference>
<dbReference type="SMART" id="SM00239">
    <property type="entry name" value="C2"/>
    <property type="match status" value="1"/>
</dbReference>
<reference evidence="5" key="1">
    <citation type="journal article" date="2018" name="Genome Biol. Evol.">
        <title>Genomics and development of Lentinus tigrinus, a white-rot wood-decaying mushroom with dimorphic fruiting bodies.</title>
        <authorList>
            <person name="Wu B."/>
            <person name="Xu Z."/>
            <person name="Knudson A."/>
            <person name="Carlson A."/>
            <person name="Chen N."/>
            <person name="Kovaka S."/>
            <person name="LaButti K."/>
            <person name="Lipzen A."/>
            <person name="Pennachio C."/>
            <person name="Riley R."/>
            <person name="Schakwitz W."/>
            <person name="Umezawa K."/>
            <person name="Ohm R.A."/>
            <person name="Grigoriev I.V."/>
            <person name="Nagy L.G."/>
            <person name="Gibbons J."/>
            <person name="Hibbett D."/>
        </authorList>
    </citation>
    <scope>NUCLEOTIDE SEQUENCE [LARGE SCALE GENOMIC DNA]</scope>
    <source>
        <strain evidence="5">ALCF2SS1-6</strain>
    </source>
</reference>